<accession>A0A067RKY5</accession>
<gene>
    <name evidence="1" type="ORF">L798_11561</name>
</gene>
<dbReference type="InParanoid" id="A0A067RKY5"/>
<keyword evidence="2" id="KW-1185">Reference proteome</keyword>
<dbReference type="AlphaFoldDB" id="A0A067RKY5"/>
<reference evidence="1 2" key="1">
    <citation type="journal article" date="2014" name="Nat. Commun.">
        <title>Molecular traces of alternative social organization in a termite genome.</title>
        <authorList>
            <person name="Terrapon N."/>
            <person name="Li C."/>
            <person name="Robertson H.M."/>
            <person name="Ji L."/>
            <person name="Meng X."/>
            <person name="Booth W."/>
            <person name="Chen Z."/>
            <person name="Childers C.P."/>
            <person name="Glastad K.M."/>
            <person name="Gokhale K."/>
            <person name="Gowin J."/>
            <person name="Gronenberg W."/>
            <person name="Hermansen R.A."/>
            <person name="Hu H."/>
            <person name="Hunt B.G."/>
            <person name="Huylmans A.K."/>
            <person name="Khalil S.M."/>
            <person name="Mitchell R.D."/>
            <person name="Munoz-Torres M.C."/>
            <person name="Mustard J.A."/>
            <person name="Pan H."/>
            <person name="Reese J.T."/>
            <person name="Scharf M.E."/>
            <person name="Sun F."/>
            <person name="Vogel H."/>
            <person name="Xiao J."/>
            <person name="Yang W."/>
            <person name="Yang Z."/>
            <person name="Yang Z."/>
            <person name="Zhou J."/>
            <person name="Zhu J."/>
            <person name="Brent C.S."/>
            <person name="Elsik C.G."/>
            <person name="Goodisman M.A."/>
            <person name="Liberles D.A."/>
            <person name="Roe R.M."/>
            <person name="Vargo E.L."/>
            <person name="Vilcinskas A."/>
            <person name="Wang J."/>
            <person name="Bornberg-Bauer E."/>
            <person name="Korb J."/>
            <person name="Zhang G."/>
            <person name="Liebig J."/>
        </authorList>
    </citation>
    <scope>NUCLEOTIDE SEQUENCE [LARGE SCALE GENOMIC DNA]</scope>
    <source>
        <tissue evidence="1">Whole organism</tissue>
    </source>
</reference>
<name>A0A067RKY5_ZOONE</name>
<dbReference type="Proteomes" id="UP000027135">
    <property type="component" value="Unassembled WGS sequence"/>
</dbReference>
<evidence type="ECO:0000313" key="1">
    <source>
        <dbReference type="EMBL" id="KDR23643.1"/>
    </source>
</evidence>
<proteinExistence type="predicted"/>
<sequence>MSFHDAVLPAETTYRRLKLDDAYGDLETQIAVIVNCRSRTADAEARFYRSEWMSVLLKTLIVAQGLSALVVPVLKTRAADALSRSAISVLCRKISCVVTSRDLVGCYRRFGETFRPCRQNGSEFMLKIEALRSSETFLRSPQFLKDPVRSSANLSPILGQSLRDLPQPLHVIACTVDETPVRFEDVVKDQKFIGPSPLSDTIELCGAQFNVTPQGTNRKTSFGSRDARCNPSRSVPSLAIKVQNENVERRYRRVRVLLRPRTSDCQARLYSVRTAKKTQHLSITKFNWSRLKIFKNPVRTAKKTQHLSITKFNWSRLKIFKNPVRTAKKTQHLSITKFNWSRLKIFKNPVRTAKKTQHLSITKFNWSRLKIFKNPVRTAKKTQHLSITKFNWSRLKIFKNPVRTAKKTQHLSITKFNWSRLKIFKNPVRTAKKTQHLSITKFNWSRLKIFKNPVRTAKKTQHLSITKFNWSRLKIFKNPVRTAKKTQHLSITKFKWLTLFKEVIAVCSENHEEILIVETGVGVGAPLFRVPAADASAFSRLYYRQGDETKELARPVTYNGLMMTAMMTNLGRANIWPWKRGGRNEAQFTARVFCSRLSKCSSLSLCLSLSQLREATFSCSRCSEYSRSRTSKKLAPNSDAKLWSGKQVLPTVGQMPSQVVLTLNYLDHMTSRAVYEPTEMRQSVGRARSYVGHIQQQICYVRLYAVKARCRPRVVLPVTLPDPCLDSDVRRQCRLIKPRLRFSEREARFAPANVSVSRQGAVPRTFEVLRSRTRMDTLCLRRGSSTHHHIKREAV</sequence>
<dbReference type="eggNOG" id="ENOG502STPB">
    <property type="taxonomic scope" value="Eukaryota"/>
</dbReference>
<dbReference type="EMBL" id="KK852455">
    <property type="protein sequence ID" value="KDR23643.1"/>
    <property type="molecule type" value="Genomic_DNA"/>
</dbReference>
<protein>
    <submittedName>
        <fullName evidence="1">Putative ankyrin repeat protein R840</fullName>
    </submittedName>
</protein>
<evidence type="ECO:0000313" key="2">
    <source>
        <dbReference type="Proteomes" id="UP000027135"/>
    </source>
</evidence>
<organism evidence="1 2">
    <name type="scientific">Zootermopsis nevadensis</name>
    <name type="common">Dampwood termite</name>
    <dbReference type="NCBI Taxonomy" id="136037"/>
    <lineage>
        <taxon>Eukaryota</taxon>
        <taxon>Metazoa</taxon>
        <taxon>Ecdysozoa</taxon>
        <taxon>Arthropoda</taxon>
        <taxon>Hexapoda</taxon>
        <taxon>Insecta</taxon>
        <taxon>Pterygota</taxon>
        <taxon>Neoptera</taxon>
        <taxon>Polyneoptera</taxon>
        <taxon>Dictyoptera</taxon>
        <taxon>Blattodea</taxon>
        <taxon>Blattoidea</taxon>
        <taxon>Termitoidae</taxon>
        <taxon>Termopsidae</taxon>
        <taxon>Zootermopsis</taxon>
    </lineage>
</organism>